<protein>
    <submittedName>
        <fullName evidence="1">Uncharacterized protein</fullName>
    </submittedName>
</protein>
<evidence type="ECO:0000313" key="1">
    <source>
        <dbReference type="EMBL" id="PHQ52993.1"/>
    </source>
</evidence>
<dbReference type="AlphaFoldDB" id="A0A2G1XP53"/>
<feature type="non-terminal residue" evidence="1">
    <location>
        <position position="1"/>
    </location>
</feature>
<keyword evidence="2" id="KW-1185">Reference proteome</keyword>
<proteinExistence type="predicted"/>
<dbReference type="RefSeq" id="WP_240003188.1">
    <property type="nucleotide sequence ID" value="NZ_NHZO01000068.1"/>
</dbReference>
<sequence length="59" mass="6153">AMSLWPNKGDADPRPAQGSAYERVAAVAPRQPAVPEGAFGALRLPMLDVPVVPKKSAEA</sequence>
<accession>A0A2G1XP53</accession>
<reference evidence="1 2" key="1">
    <citation type="journal article" date="2017" name="Biochemistry">
        <title>Identification of the Biosynthetic Pathway for the Antibiotic Bicyclomycin.</title>
        <authorList>
            <person name="Patteson J."/>
            <person name="Cai W."/>
            <person name="Johnson R.A."/>
            <person name="Santa Maria K."/>
            <person name="Li B."/>
        </authorList>
    </citation>
    <scope>NUCLEOTIDE SEQUENCE [LARGE SCALE GENOMIC DNA]</scope>
    <source>
        <strain evidence="1 2">ATCC 21532</strain>
    </source>
</reference>
<evidence type="ECO:0000313" key="2">
    <source>
        <dbReference type="Proteomes" id="UP000222531"/>
    </source>
</evidence>
<gene>
    <name evidence="1" type="ORF">BLA24_04380</name>
</gene>
<comment type="caution">
    <text evidence="1">The sequence shown here is derived from an EMBL/GenBank/DDBJ whole genome shotgun (WGS) entry which is preliminary data.</text>
</comment>
<name>A0A2G1XP53_STRCJ</name>
<dbReference type="Proteomes" id="UP000222531">
    <property type="component" value="Unassembled WGS sequence"/>
</dbReference>
<dbReference type="EMBL" id="NHZO01000068">
    <property type="protein sequence ID" value="PHQ52993.1"/>
    <property type="molecule type" value="Genomic_DNA"/>
</dbReference>
<organism evidence="1 2">
    <name type="scientific">Streptomyces cinnamoneus</name>
    <name type="common">Streptoverticillium cinnamoneum</name>
    <dbReference type="NCBI Taxonomy" id="53446"/>
    <lineage>
        <taxon>Bacteria</taxon>
        <taxon>Bacillati</taxon>
        <taxon>Actinomycetota</taxon>
        <taxon>Actinomycetes</taxon>
        <taxon>Kitasatosporales</taxon>
        <taxon>Streptomycetaceae</taxon>
        <taxon>Streptomyces</taxon>
        <taxon>Streptomyces cinnamoneus group</taxon>
    </lineage>
</organism>